<proteinExistence type="predicted"/>
<gene>
    <name evidence="1" type="ORF">MUK42_33307</name>
</gene>
<evidence type="ECO:0000313" key="1">
    <source>
        <dbReference type="EMBL" id="URE44653.1"/>
    </source>
</evidence>
<dbReference type="Proteomes" id="UP001055439">
    <property type="component" value="Chromosome 9"/>
</dbReference>
<dbReference type="EMBL" id="CP097511">
    <property type="protein sequence ID" value="URE44653.1"/>
    <property type="molecule type" value="Genomic_DNA"/>
</dbReference>
<organism evidence="1 2">
    <name type="scientific">Musa troglodytarum</name>
    <name type="common">fe'i banana</name>
    <dbReference type="NCBI Taxonomy" id="320322"/>
    <lineage>
        <taxon>Eukaryota</taxon>
        <taxon>Viridiplantae</taxon>
        <taxon>Streptophyta</taxon>
        <taxon>Embryophyta</taxon>
        <taxon>Tracheophyta</taxon>
        <taxon>Spermatophyta</taxon>
        <taxon>Magnoliopsida</taxon>
        <taxon>Liliopsida</taxon>
        <taxon>Zingiberales</taxon>
        <taxon>Musaceae</taxon>
        <taxon>Musa</taxon>
    </lineage>
</organism>
<protein>
    <submittedName>
        <fullName evidence="1">Uncharacterized protein</fullName>
    </submittedName>
</protein>
<evidence type="ECO:0000313" key="2">
    <source>
        <dbReference type="Proteomes" id="UP001055439"/>
    </source>
</evidence>
<keyword evidence="2" id="KW-1185">Reference proteome</keyword>
<accession>A0A9E7I8J4</accession>
<sequence>MALRSRANEFTGQLSIPERTHELVNSELTGSVHGKSYLEESLDSDDNISSIDSSLPFTYVMAMKCLKANDVLAHPENSSLTMKMDQHALHSIQMLS</sequence>
<name>A0A9E7I8J4_9LILI</name>
<reference evidence="1" key="1">
    <citation type="submission" date="2022-05" db="EMBL/GenBank/DDBJ databases">
        <title>The Musa troglodytarum L. genome provides insights into the mechanism of non-climacteric behaviour and enrichment of carotenoids.</title>
        <authorList>
            <person name="Wang J."/>
        </authorList>
    </citation>
    <scope>NUCLEOTIDE SEQUENCE</scope>
    <source>
        <tissue evidence="1">Leaf</tissue>
    </source>
</reference>
<dbReference type="AlphaFoldDB" id="A0A9E7I8J4"/>